<proteinExistence type="predicted"/>
<reference evidence="1 2" key="1">
    <citation type="journal article" date="2013" name="Appl. Environ. Microbiol.">
        <title>The genome of the alga-associated marine flavobacterium Formosa agariphila KMM 3901T reveals a broad potential for degradation of algal polysaccharides.</title>
        <authorList>
            <person name="Mann A.J."/>
            <person name="Hahnke R.L."/>
            <person name="Huang S."/>
            <person name="Werner J."/>
            <person name="Xing P."/>
            <person name="Barbeyron T."/>
            <person name="Huettel B."/>
            <person name="Stueber K."/>
            <person name="Reinhardt R."/>
            <person name="Harder J."/>
            <person name="Gloeckner F.O."/>
            <person name="Amann R.I."/>
            <person name="Teeling H."/>
        </authorList>
    </citation>
    <scope>NUCLEOTIDE SEQUENCE [LARGE SCALE GENOMIC DNA]</scope>
    <source>
        <strain evidence="2">DSM 15362 / KCTC 12365 / LMG 23005 / KMM 3901</strain>
    </source>
</reference>
<dbReference type="RefSeq" id="WP_038528815.1">
    <property type="nucleotide sequence ID" value="NZ_HG315671.1"/>
</dbReference>
<dbReference type="PATRIC" id="fig|1347342.6.peg.1315"/>
<dbReference type="HOGENOM" id="CLU_085936_1_0_10"/>
<keyword evidence="2" id="KW-1185">Reference proteome</keyword>
<evidence type="ECO:0000313" key="1">
    <source>
        <dbReference type="EMBL" id="CDF79017.1"/>
    </source>
</evidence>
<evidence type="ECO:0000313" key="2">
    <source>
        <dbReference type="Proteomes" id="UP000016160"/>
    </source>
</evidence>
<dbReference type="Proteomes" id="UP000016160">
    <property type="component" value="Chromosome"/>
</dbReference>
<dbReference type="eggNOG" id="COG1595">
    <property type="taxonomic scope" value="Bacteria"/>
</dbReference>
<accession>T2KJF0</accession>
<dbReference type="OrthoDB" id="7064118at2"/>
<dbReference type="STRING" id="1347342.BN863_13050"/>
<dbReference type="EMBL" id="HG315671">
    <property type="protein sequence ID" value="CDF79017.1"/>
    <property type="molecule type" value="Genomic_DNA"/>
</dbReference>
<sequence>MTSIITGDIINSRGQDANDWLTELKSQLALYGETPKQWEVYRGDSFQIELPLKDALKAAILIKASLKQFKTIDVRLAIGIGEKTYDADHITESNGSAFINSGECFEQLKKTNLAVKSGRTEFDIPINIMLELALITMNTWTPTTASLVKLALTKPEANQIELAELTQSTQGNISQGLKRAGYDEILKMIQYYTKNVQP</sequence>
<dbReference type="AlphaFoldDB" id="T2KJF0"/>
<name>T2KJF0_FORAG</name>
<organism evidence="1 2">
    <name type="scientific">Formosa agariphila (strain DSM 15362 / KCTC 12365 / LMG 23005 / KMM 3901 / M-2Alg 35-1)</name>
    <dbReference type="NCBI Taxonomy" id="1347342"/>
    <lineage>
        <taxon>Bacteria</taxon>
        <taxon>Pseudomonadati</taxon>
        <taxon>Bacteroidota</taxon>
        <taxon>Flavobacteriia</taxon>
        <taxon>Flavobacteriales</taxon>
        <taxon>Flavobacteriaceae</taxon>
        <taxon>Formosa</taxon>
    </lineage>
</organism>
<protein>
    <submittedName>
        <fullName evidence="1">Uncharacterized protein</fullName>
    </submittedName>
</protein>
<gene>
    <name evidence="1" type="ORF">BN863_13050</name>
</gene>